<keyword evidence="1" id="KW-0408">Iron</keyword>
<protein>
    <submittedName>
        <fullName evidence="2">Bifunctional aconitate hydratase 2/2-methylisocitrate dehydratase</fullName>
    </submittedName>
</protein>
<reference evidence="2 3" key="1">
    <citation type="submission" date="2019-03" db="EMBL/GenBank/DDBJ databases">
        <title>Halomonas marinisediminis sp. nov., a moderately halophilic bacterium isolated from the Bohai Gulf.</title>
        <authorList>
            <person name="Ji X."/>
        </authorList>
    </citation>
    <scope>NUCLEOTIDE SEQUENCE [LARGE SCALE GENOMIC DNA]</scope>
    <source>
        <strain evidence="2 3">204</strain>
    </source>
</reference>
<dbReference type="Gene3D" id="3.30.499.10">
    <property type="entry name" value="Aconitase, domain 3"/>
    <property type="match status" value="1"/>
</dbReference>
<feature type="non-terminal residue" evidence="2">
    <location>
        <position position="110"/>
    </location>
</feature>
<organism evidence="2 3">
    <name type="scientific">Halomonas marinisediminis</name>
    <dbReference type="NCBI Taxonomy" id="2546095"/>
    <lineage>
        <taxon>Bacteria</taxon>
        <taxon>Pseudomonadati</taxon>
        <taxon>Pseudomonadota</taxon>
        <taxon>Gammaproteobacteria</taxon>
        <taxon>Oceanospirillales</taxon>
        <taxon>Halomonadaceae</taxon>
        <taxon>Halomonas</taxon>
    </lineage>
</organism>
<proteinExistence type="predicted"/>
<dbReference type="SUPFAM" id="SSF53732">
    <property type="entry name" value="Aconitase iron-sulfur domain"/>
    <property type="match status" value="1"/>
</dbReference>
<feature type="non-terminal residue" evidence="2">
    <location>
        <position position="1"/>
    </location>
</feature>
<evidence type="ECO:0000313" key="2">
    <source>
        <dbReference type="EMBL" id="TDA93841.1"/>
    </source>
</evidence>
<accession>A0ABY2D3I5</accession>
<keyword evidence="3" id="KW-1185">Reference proteome</keyword>
<dbReference type="Proteomes" id="UP000294823">
    <property type="component" value="Unassembled WGS sequence"/>
</dbReference>
<name>A0ABY2D3I5_9GAMM</name>
<dbReference type="InterPro" id="IPR036008">
    <property type="entry name" value="Aconitase_4Fe-4S_dom"/>
</dbReference>
<dbReference type="EMBL" id="SLTR01000130">
    <property type="protein sequence ID" value="TDA93841.1"/>
    <property type="molecule type" value="Genomic_DNA"/>
</dbReference>
<gene>
    <name evidence="2" type="ORF">E0702_16105</name>
</gene>
<dbReference type="InterPro" id="IPR015931">
    <property type="entry name" value="Acnase/IPM_dHydase_lsu_aba_1/3"/>
</dbReference>
<dbReference type="InterPro" id="IPR015932">
    <property type="entry name" value="Aconitase_dom2"/>
</dbReference>
<comment type="caution">
    <text evidence="2">The sequence shown here is derived from an EMBL/GenBank/DDBJ whole genome shotgun (WGS) entry which is preliminary data.</text>
</comment>
<dbReference type="Gene3D" id="3.40.1060.10">
    <property type="entry name" value="Aconitase, Domain 2"/>
    <property type="match status" value="1"/>
</dbReference>
<evidence type="ECO:0000256" key="1">
    <source>
        <dbReference type="ARBA" id="ARBA00023004"/>
    </source>
</evidence>
<evidence type="ECO:0000313" key="3">
    <source>
        <dbReference type="Proteomes" id="UP000294823"/>
    </source>
</evidence>
<sequence length="110" mass="11269">KLQPLAADTLAVEPPPVLAPAPQISHAAQGLTAVEKIFNANARGVTPGKVLHAGSDVRVQVNIVGSQDTTGLMTSQELEAMAATVLSPTVDGAYQSGCHTASVWDLKAQA</sequence>